<accession>A0A1F5YWG9</accession>
<gene>
    <name evidence="1" type="ORF">A3F83_02185</name>
</gene>
<dbReference type="STRING" id="1817867.A3F83_02185"/>
<dbReference type="EMBL" id="MFIX01000116">
    <property type="protein sequence ID" value="OGG04531.1"/>
    <property type="molecule type" value="Genomic_DNA"/>
</dbReference>
<proteinExistence type="predicted"/>
<organism evidence="1 2">
    <name type="scientific">Candidatus Glassbacteria bacterium RIFCSPLOWO2_12_FULL_58_11</name>
    <dbReference type="NCBI Taxonomy" id="1817867"/>
    <lineage>
        <taxon>Bacteria</taxon>
        <taxon>Candidatus Glassiibacteriota</taxon>
    </lineage>
</organism>
<dbReference type="Proteomes" id="UP000179129">
    <property type="component" value="Unassembled WGS sequence"/>
</dbReference>
<comment type="caution">
    <text evidence="1">The sequence shown here is derived from an EMBL/GenBank/DDBJ whole genome shotgun (WGS) entry which is preliminary data.</text>
</comment>
<name>A0A1F5YWG9_9BACT</name>
<evidence type="ECO:0000313" key="1">
    <source>
        <dbReference type="EMBL" id="OGG04531.1"/>
    </source>
</evidence>
<dbReference type="AlphaFoldDB" id="A0A1F5YWG9"/>
<protein>
    <submittedName>
        <fullName evidence="1">Uncharacterized protein</fullName>
    </submittedName>
</protein>
<sequence>MHFAPAINPASGNKRCKFAGRLTGLILALALNAVLWRPAAADQDKVFMFPARGIRDLNEFRTYAELAARMKAHGRVQIAISSLADKAWFIYPEGGSPWHEYACYMPAPWMFFPHPKIAPFVPADWVAANRRFLLAKAAIARELGLEMIFSGKNSEMLPEAFFQKYPELRGPRVDHPRRSTREEFSWCVDLPETREIIEWTMAELLRNVPEIKTFMSGTNDAGSGLCWAEAQYPGPNGPAHCQGRTAGERVRDLVLAVQESARKGGGDIVFRWSNVNFWRNEMDVVLPLLPENAFIDSRDRSRMGVGTLINDNYPFTGIIDPLAVIQSMERYGRPGTKIVSVGYSAMYDRYEDRPGTVAKLLDLVEQCMEEPGGSLFERLEKLRKVAALWGGEKNKERVFEAFYNMHEAFSLKNSVAPDYSNFYCGVSMRHLTRPLLIKPELLTPEEESYFLPHVFNIRENEARMDYTDLHGGRRAGTASWNDGGLRRALGMATGAARTLERLEDAPEGPFLKDIGLALRMWAGEVRSINNFFHAQLIRDKNAEILAGPKRIPAKVGTWEGDPGNLEWNEIMRDELDNTNELIEMLENGGMKLVACAKDPRYEDTFLLGPDLINQLKKKAKIMREHWLDIQDYLAPPHK</sequence>
<evidence type="ECO:0000313" key="2">
    <source>
        <dbReference type="Proteomes" id="UP000179129"/>
    </source>
</evidence>
<reference evidence="1 2" key="1">
    <citation type="journal article" date="2016" name="Nat. Commun.">
        <title>Thousands of microbial genomes shed light on interconnected biogeochemical processes in an aquifer system.</title>
        <authorList>
            <person name="Anantharaman K."/>
            <person name="Brown C.T."/>
            <person name="Hug L.A."/>
            <person name="Sharon I."/>
            <person name="Castelle C.J."/>
            <person name="Probst A.J."/>
            <person name="Thomas B.C."/>
            <person name="Singh A."/>
            <person name="Wilkins M.J."/>
            <person name="Karaoz U."/>
            <person name="Brodie E.L."/>
            <person name="Williams K.H."/>
            <person name="Hubbard S.S."/>
            <person name="Banfield J.F."/>
        </authorList>
    </citation>
    <scope>NUCLEOTIDE SEQUENCE [LARGE SCALE GENOMIC DNA]</scope>
</reference>